<accession>A0A7T0FZE4</accession>
<sequence>MKIIDKHRFLKLLSEVENFPYSDSLNQMRDYLVSAPVPGKEIQEIYSRRFETAGNDFDGFNELLQILPTLSNLKVKIHSFDLNSKRFIFFTDPQTKIIYGSLVERNPSQK</sequence>
<gene>
    <name evidence="1" type="ORF">G3M70_04840</name>
</gene>
<evidence type="ECO:0000313" key="2">
    <source>
        <dbReference type="Proteomes" id="UP000594688"/>
    </source>
</evidence>
<name>A0A7T0FZE4_9BACT</name>
<dbReference type="Proteomes" id="UP000594688">
    <property type="component" value="Chromosome"/>
</dbReference>
<dbReference type="EMBL" id="CP048685">
    <property type="protein sequence ID" value="QPJ61249.1"/>
    <property type="molecule type" value="Genomic_DNA"/>
</dbReference>
<evidence type="ECO:0000313" key="1">
    <source>
        <dbReference type="EMBL" id="QPJ61249.1"/>
    </source>
</evidence>
<reference evidence="1 2" key="1">
    <citation type="submission" date="2020-02" db="EMBL/GenBank/DDBJ databases">
        <title>Genomic and physiological characterization of two novel Nitrospinaceae genera.</title>
        <authorList>
            <person name="Mueller A.J."/>
            <person name="Jung M.-Y."/>
            <person name="Strachan C.R."/>
            <person name="Herbold C.W."/>
            <person name="Kirkegaard R.H."/>
            <person name="Daims H."/>
        </authorList>
    </citation>
    <scope>NUCLEOTIDE SEQUENCE [LARGE SCALE GENOMIC DNA]</scope>
    <source>
        <strain evidence="1">EB</strain>
    </source>
</reference>
<dbReference type="AlphaFoldDB" id="A0A7T0FZE4"/>
<proteinExistence type="predicted"/>
<dbReference type="KEGG" id="nli:G3M70_04840"/>
<protein>
    <submittedName>
        <fullName evidence="1">Uncharacterized protein</fullName>
    </submittedName>
</protein>
<organism evidence="1 2">
    <name type="scientific">Candidatus Nitronauta litoralis</name>
    <dbReference type="NCBI Taxonomy" id="2705533"/>
    <lineage>
        <taxon>Bacteria</taxon>
        <taxon>Pseudomonadati</taxon>
        <taxon>Nitrospinota/Tectimicrobiota group</taxon>
        <taxon>Nitrospinota</taxon>
        <taxon>Nitrospinia</taxon>
        <taxon>Nitrospinales</taxon>
        <taxon>Nitrospinaceae</taxon>
        <taxon>Candidatus Nitronauta</taxon>
    </lineage>
</organism>